<reference evidence="3 5" key="2">
    <citation type="submission" date="2018-06" db="EMBL/GenBank/DDBJ databases">
        <authorList>
            <consortium name="Pathogen Informatics"/>
            <person name="Doyle S."/>
        </authorList>
    </citation>
    <scope>NUCLEOTIDE SEQUENCE [LARGE SCALE GENOMIC DNA]</scope>
    <source>
        <strain evidence="3 5">NCTC13492</strain>
    </source>
</reference>
<reference evidence="2 4" key="1">
    <citation type="submission" date="2016-10" db="EMBL/GenBank/DDBJ databases">
        <authorList>
            <person name="Varghese N."/>
            <person name="Submissions S."/>
        </authorList>
    </citation>
    <scope>NUCLEOTIDE SEQUENCE [LARGE SCALE GENOMIC DNA]</scope>
    <source>
        <strain evidence="2 4">DSM 19299</strain>
    </source>
</reference>
<sequence length="421" mass="49377">MTTSQSRNWLLTGLILMCFSLVIACSSGDPKAEENNREVEKFNDTELYPDQKTAYTKKGNIVSFYAPTSDHSLYLVTDLNTHILTIQDPETMNLTGLLKINDLKYILPKKYADFYKFALGAVGTGGGDFFTHIEFNELGLVKTMERNFPEGKNKYLYQYNKYGQLLKLVENRLLDKVLLENRYDEKSRLIFQKRNDEDFKSERTWGYDKDNRVQKEKVWEKEIAPNGNVIKDETKTFFYEYNTLGQLIKKYTQNRNDVVEYTYNNEHKLISILKYSGTIDKDHPEKIINHFVKKTYIYLKDEVAEVISYEYKITDSSVLINGKWETMSLEEQKKQAWEKLKDQSAIPLQIIETKYSYQPLEINIAAHKYSIYSNYNGQKGQSKQLVDSDSMRYVLDHGGRIIKKEIYNTDTKETDVQQIFY</sequence>
<gene>
    <name evidence="3" type="ORF">NCTC13492_02027</name>
    <name evidence="2" type="ORF">SAMN05421542_4677</name>
</gene>
<evidence type="ECO:0000256" key="1">
    <source>
        <dbReference type="SAM" id="SignalP"/>
    </source>
</evidence>
<proteinExistence type="predicted"/>
<dbReference type="RefSeq" id="WP_089739802.1">
    <property type="nucleotide sequence ID" value="NZ_FNEG01000011.1"/>
</dbReference>
<keyword evidence="1" id="KW-0732">Signal</keyword>
<dbReference type="STRING" id="445960.SAMN05421542_4677"/>
<dbReference type="EMBL" id="UAWB01000004">
    <property type="protein sequence ID" value="SQB42999.1"/>
    <property type="molecule type" value="Genomic_DNA"/>
</dbReference>
<evidence type="ECO:0000313" key="5">
    <source>
        <dbReference type="Proteomes" id="UP000251670"/>
    </source>
</evidence>
<dbReference type="Proteomes" id="UP000251670">
    <property type="component" value="Unassembled WGS sequence"/>
</dbReference>
<evidence type="ECO:0000313" key="2">
    <source>
        <dbReference type="EMBL" id="SDJ92075.1"/>
    </source>
</evidence>
<keyword evidence="4" id="KW-1185">Reference proteome</keyword>
<dbReference type="Proteomes" id="UP000199426">
    <property type="component" value="Unassembled WGS sequence"/>
</dbReference>
<protein>
    <submittedName>
        <fullName evidence="2">YD repeat-containing protein</fullName>
    </submittedName>
</protein>
<dbReference type="OrthoDB" id="1245701at2"/>
<feature type="chain" id="PRO_5016707512" evidence="1">
    <location>
        <begin position="25"/>
        <end position="421"/>
    </location>
</feature>
<dbReference type="Gene3D" id="2.180.10.10">
    <property type="entry name" value="RHS repeat-associated core"/>
    <property type="match status" value="1"/>
</dbReference>
<name>A0A2X2YZB6_CHRJE</name>
<accession>A0A2X2YZB6</accession>
<dbReference type="EMBL" id="FNEG01000011">
    <property type="protein sequence ID" value="SDJ92075.1"/>
    <property type="molecule type" value="Genomic_DNA"/>
</dbReference>
<evidence type="ECO:0000313" key="4">
    <source>
        <dbReference type="Proteomes" id="UP000199426"/>
    </source>
</evidence>
<evidence type="ECO:0000313" key="3">
    <source>
        <dbReference type="EMBL" id="SQB42999.1"/>
    </source>
</evidence>
<dbReference type="PROSITE" id="PS51257">
    <property type="entry name" value="PROKAR_LIPOPROTEIN"/>
    <property type="match status" value="1"/>
</dbReference>
<feature type="signal peptide" evidence="1">
    <location>
        <begin position="1"/>
        <end position="24"/>
    </location>
</feature>
<organism evidence="3 5">
    <name type="scientific">Chryseobacterium jejuense</name>
    <dbReference type="NCBI Taxonomy" id="445960"/>
    <lineage>
        <taxon>Bacteria</taxon>
        <taxon>Pseudomonadati</taxon>
        <taxon>Bacteroidota</taxon>
        <taxon>Flavobacteriia</taxon>
        <taxon>Flavobacteriales</taxon>
        <taxon>Weeksellaceae</taxon>
        <taxon>Chryseobacterium group</taxon>
        <taxon>Chryseobacterium</taxon>
    </lineage>
</organism>
<dbReference type="AlphaFoldDB" id="A0A2X2YZB6"/>